<dbReference type="Gene3D" id="3.40.50.720">
    <property type="entry name" value="NAD(P)-binding Rossmann-like Domain"/>
    <property type="match status" value="1"/>
</dbReference>
<gene>
    <name evidence="1" type="primary">Atg7</name>
    <name evidence="1" type="ORF">E2C01_083511</name>
</gene>
<organism evidence="1 2">
    <name type="scientific">Portunus trituberculatus</name>
    <name type="common">Swimming crab</name>
    <name type="synonym">Neptunus trituberculatus</name>
    <dbReference type="NCBI Taxonomy" id="210409"/>
    <lineage>
        <taxon>Eukaryota</taxon>
        <taxon>Metazoa</taxon>
        <taxon>Ecdysozoa</taxon>
        <taxon>Arthropoda</taxon>
        <taxon>Crustacea</taxon>
        <taxon>Multicrustacea</taxon>
        <taxon>Malacostraca</taxon>
        <taxon>Eumalacostraca</taxon>
        <taxon>Eucarida</taxon>
        <taxon>Decapoda</taxon>
        <taxon>Pleocyemata</taxon>
        <taxon>Brachyura</taxon>
        <taxon>Eubrachyura</taxon>
        <taxon>Portunoidea</taxon>
        <taxon>Portunidae</taxon>
        <taxon>Portuninae</taxon>
        <taxon>Portunus</taxon>
    </lineage>
</organism>
<name>A0A5B7J3P4_PORTR</name>
<proteinExistence type="predicted"/>
<sequence length="77" mass="8697">MPGHTVGESLLNQVKEDVSTLEQLIDEHDAIFLLMDSRESRWLPTVIGAAKQKVLTYCCKYEMPLKLNVNVCPLLIP</sequence>
<comment type="caution">
    <text evidence="1">The sequence shown here is derived from an EMBL/GenBank/DDBJ whole genome shotgun (WGS) entry which is preliminary data.</text>
</comment>
<dbReference type="Proteomes" id="UP000324222">
    <property type="component" value="Unassembled WGS sequence"/>
</dbReference>
<evidence type="ECO:0000313" key="2">
    <source>
        <dbReference type="Proteomes" id="UP000324222"/>
    </source>
</evidence>
<evidence type="ECO:0000313" key="1">
    <source>
        <dbReference type="EMBL" id="MPC88596.1"/>
    </source>
</evidence>
<reference evidence="1 2" key="1">
    <citation type="submission" date="2019-05" db="EMBL/GenBank/DDBJ databases">
        <title>Another draft genome of Portunus trituberculatus and its Hox gene families provides insights of decapod evolution.</title>
        <authorList>
            <person name="Jeong J.-H."/>
            <person name="Song I."/>
            <person name="Kim S."/>
            <person name="Choi T."/>
            <person name="Kim D."/>
            <person name="Ryu S."/>
            <person name="Kim W."/>
        </authorList>
    </citation>
    <scope>NUCLEOTIDE SEQUENCE [LARGE SCALE GENOMIC DNA]</scope>
    <source>
        <tissue evidence="1">Muscle</tissue>
    </source>
</reference>
<accession>A0A5B7J3P4</accession>
<dbReference type="AlphaFoldDB" id="A0A5B7J3P4"/>
<dbReference type="OrthoDB" id="338614at2759"/>
<protein>
    <submittedName>
        <fullName evidence="1">Ubiquitin-like modifier-activating enzyme ATG7</fullName>
    </submittedName>
</protein>
<keyword evidence="2" id="KW-1185">Reference proteome</keyword>
<dbReference type="EMBL" id="VSRR010078282">
    <property type="protein sequence ID" value="MPC88596.1"/>
    <property type="molecule type" value="Genomic_DNA"/>
</dbReference>